<dbReference type="PANTHER" id="PTHR48081:SF8">
    <property type="entry name" value="ALPHA_BETA HYDROLASE FOLD-3 DOMAIN-CONTAINING PROTEIN-RELATED"/>
    <property type="match status" value="1"/>
</dbReference>
<dbReference type="OrthoDB" id="408631at2759"/>
<protein>
    <submittedName>
        <fullName evidence="3">Alpha/beta-hydrolase</fullName>
    </submittedName>
</protein>
<evidence type="ECO:0000256" key="1">
    <source>
        <dbReference type="ARBA" id="ARBA00022801"/>
    </source>
</evidence>
<accession>A0A1Y1XL98</accession>
<dbReference type="SUPFAM" id="SSF53474">
    <property type="entry name" value="alpha/beta-Hydrolases"/>
    <property type="match status" value="1"/>
</dbReference>
<dbReference type="InterPro" id="IPR013094">
    <property type="entry name" value="AB_hydrolase_3"/>
</dbReference>
<keyword evidence="1 3" id="KW-0378">Hydrolase</keyword>
<dbReference type="AlphaFoldDB" id="A0A1Y1XL98"/>
<dbReference type="InterPro" id="IPR029058">
    <property type="entry name" value="AB_hydrolase_fold"/>
</dbReference>
<keyword evidence="4" id="KW-1185">Reference proteome</keyword>
<name>A0A1Y1XL98_9FUNG</name>
<dbReference type="EMBL" id="MCFG01000020">
    <property type="protein sequence ID" value="ORX86539.1"/>
    <property type="molecule type" value="Genomic_DNA"/>
</dbReference>
<evidence type="ECO:0000313" key="3">
    <source>
        <dbReference type="EMBL" id="ORX86539.1"/>
    </source>
</evidence>
<dbReference type="Proteomes" id="UP000193944">
    <property type="component" value="Unassembled WGS sequence"/>
</dbReference>
<dbReference type="GO" id="GO:0016787">
    <property type="term" value="F:hydrolase activity"/>
    <property type="evidence" value="ECO:0007669"/>
    <property type="project" value="UniProtKB-KW"/>
</dbReference>
<dbReference type="Pfam" id="PF07859">
    <property type="entry name" value="Abhydrolase_3"/>
    <property type="match status" value="1"/>
</dbReference>
<dbReference type="PANTHER" id="PTHR48081">
    <property type="entry name" value="AB HYDROLASE SUPERFAMILY PROTEIN C4A8.06C"/>
    <property type="match status" value="1"/>
</dbReference>
<feature type="domain" description="Alpha/beta hydrolase fold-3" evidence="2">
    <location>
        <begin position="79"/>
        <end position="283"/>
    </location>
</feature>
<dbReference type="Gene3D" id="3.40.50.1820">
    <property type="entry name" value="alpha/beta hydrolase"/>
    <property type="match status" value="1"/>
</dbReference>
<evidence type="ECO:0000313" key="4">
    <source>
        <dbReference type="Proteomes" id="UP000193944"/>
    </source>
</evidence>
<reference evidence="3 4" key="2">
    <citation type="submission" date="2016-08" db="EMBL/GenBank/DDBJ databases">
        <title>Pervasive Adenine N6-methylation of Active Genes in Fungi.</title>
        <authorList>
            <consortium name="DOE Joint Genome Institute"/>
            <person name="Mondo S.J."/>
            <person name="Dannebaum R.O."/>
            <person name="Kuo R.C."/>
            <person name="Labutti K."/>
            <person name="Haridas S."/>
            <person name="Kuo A."/>
            <person name="Salamov A."/>
            <person name="Ahrendt S.R."/>
            <person name="Lipzen A."/>
            <person name="Sullivan W."/>
            <person name="Andreopoulos W.B."/>
            <person name="Clum A."/>
            <person name="Lindquist E."/>
            <person name="Daum C."/>
            <person name="Ramamoorthy G.K."/>
            <person name="Gryganskyi A."/>
            <person name="Culley D."/>
            <person name="Magnuson J.K."/>
            <person name="James T.Y."/>
            <person name="O'Malley M.A."/>
            <person name="Stajich J.E."/>
            <person name="Spatafora J.W."/>
            <person name="Visel A."/>
            <person name="Grigoriev I.V."/>
        </authorList>
    </citation>
    <scope>NUCLEOTIDE SEQUENCE [LARGE SCALE GENOMIC DNA]</scope>
    <source>
        <strain evidence="3 4">S4</strain>
    </source>
</reference>
<organism evidence="3 4">
    <name type="scientific">Anaeromyces robustus</name>
    <dbReference type="NCBI Taxonomy" id="1754192"/>
    <lineage>
        <taxon>Eukaryota</taxon>
        <taxon>Fungi</taxon>
        <taxon>Fungi incertae sedis</taxon>
        <taxon>Chytridiomycota</taxon>
        <taxon>Chytridiomycota incertae sedis</taxon>
        <taxon>Neocallimastigomycetes</taxon>
        <taxon>Neocallimastigales</taxon>
        <taxon>Neocallimastigaceae</taxon>
        <taxon>Anaeromyces</taxon>
    </lineage>
</organism>
<dbReference type="InterPro" id="IPR050300">
    <property type="entry name" value="GDXG_lipolytic_enzyme"/>
</dbReference>
<sequence length="304" mass="35128">MVKESIRYKLLKSLCKITNFKKMFAYPEDKLISVTIKGNKKHPFKIPQDNDFNYTDKIIMEKHHCLIMQKDKQPSEKALLYFFGGGFIRCCDNYDLKNAKGYGKRSGRDVWLPHYPLCTEYCVTETYAMAYQTYKEMIKVYKPENIVIIGFSSGGALAIGLCCHINALKENIPMPGLVIASSPGCVPVTEKEKKEVEKLNKLDFMIDQYFVTNSLPSILKKGQEVPDYMINNTLGDYTNFPMVHVYYATHEVLYAFVDSYKKAFQKYNVKNEIHIEEGLCHCYSYLTFIPEGKKSEAEIDEYLK</sequence>
<comment type="caution">
    <text evidence="3">The sequence shown here is derived from an EMBL/GenBank/DDBJ whole genome shotgun (WGS) entry which is preliminary data.</text>
</comment>
<gene>
    <name evidence="3" type="ORF">BCR32DRAFT_289964</name>
</gene>
<reference evidence="3 4" key="1">
    <citation type="submission" date="2016-08" db="EMBL/GenBank/DDBJ databases">
        <title>A Parts List for Fungal Cellulosomes Revealed by Comparative Genomics.</title>
        <authorList>
            <consortium name="DOE Joint Genome Institute"/>
            <person name="Haitjema C.H."/>
            <person name="Gilmore S.P."/>
            <person name="Henske J.K."/>
            <person name="Solomon K.V."/>
            <person name="De Groot R."/>
            <person name="Kuo A."/>
            <person name="Mondo S.J."/>
            <person name="Salamov A.A."/>
            <person name="Labutti K."/>
            <person name="Zhao Z."/>
            <person name="Chiniquy J."/>
            <person name="Barry K."/>
            <person name="Brewer H.M."/>
            <person name="Purvine S.O."/>
            <person name="Wright A.T."/>
            <person name="Boxma B."/>
            <person name="Van Alen T."/>
            <person name="Hackstein J.H."/>
            <person name="Baker S.E."/>
            <person name="Grigoriev I.V."/>
            <person name="O'Malley M.A."/>
        </authorList>
    </citation>
    <scope>NUCLEOTIDE SEQUENCE [LARGE SCALE GENOMIC DNA]</scope>
    <source>
        <strain evidence="3 4">S4</strain>
    </source>
</reference>
<evidence type="ECO:0000259" key="2">
    <source>
        <dbReference type="Pfam" id="PF07859"/>
    </source>
</evidence>
<dbReference type="STRING" id="1754192.A0A1Y1XL98"/>
<proteinExistence type="predicted"/>